<dbReference type="Proteomes" id="UP000825799">
    <property type="component" value="Chromosome"/>
</dbReference>
<dbReference type="EMBL" id="CP080590">
    <property type="protein sequence ID" value="QYO75168.1"/>
    <property type="molecule type" value="Genomic_DNA"/>
</dbReference>
<name>A0ABX8W9Q1_9HYPH</name>
<sequence length="92" mass="9617">MLPANLAAMAQLPCHLGDLPLTVVSRGRVDGPPGATPADLNALEQAWGDLEGDLAGLSGVSRQIVAEDAGHYVQLDHPDVVVEQVRMLLGLL</sequence>
<dbReference type="Gene3D" id="3.40.50.1820">
    <property type="entry name" value="alpha/beta hydrolase"/>
    <property type="match status" value="1"/>
</dbReference>
<dbReference type="RefSeq" id="WP_220303632.1">
    <property type="nucleotide sequence ID" value="NZ_CP080590.1"/>
</dbReference>
<gene>
    <name evidence="1" type="ORF">K1X15_10885</name>
</gene>
<evidence type="ECO:0000313" key="2">
    <source>
        <dbReference type="Proteomes" id="UP000825799"/>
    </source>
</evidence>
<organism evidence="1 2">
    <name type="scientific">Devosia salina</name>
    <dbReference type="NCBI Taxonomy" id="2860336"/>
    <lineage>
        <taxon>Bacteria</taxon>
        <taxon>Pseudomonadati</taxon>
        <taxon>Pseudomonadota</taxon>
        <taxon>Alphaproteobacteria</taxon>
        <taxon>Hyphomicrobiales</taxon>
        <taxon>Devosiaceae</taxon>
        <taxon>Devosia</taxon>
    </lineage>
</organism>
<dbReference type="InterPro" id="IPR029058">
    <property type="entry name" value="AB_hydrolase_fold"/>
</dbReference>
<evidence type="ECO:0000313" key="1">
    <source>
        <dbReference type="EMBL" id="QYO75168.1"/>
    </source>
</evidence>
<keyword evidence="2" id="KW-1185">Reference proteome</keyword>
<reference evidence="1 2" key="1">
    <citation type="submission" date="2021-08" db="EMBL/GenBank/DDBJ databases">
        <title>Devosia salina sp. nov., isolated from the South China Sea sediment.</title>
        <authorList>
            <person name="Zhou Z."/>
        </authorList>
    </citation>
    <scope>NUCLEOTIDE SEQUENCE [LARGE SCALE GENOMIC DNA]</scope>
    <source>
        <strain evidence="1 2">SCS-3</strain>
    </source>
</reference>
<protein>
    <recommendedName>
        <fullName evidence="3">Alpha/beta hydrolase</fullName>
    </recommendedName>
</protein>
<evidence type="ECO:0008006" key="3">
    <source>
        <dbReference type="Google" id="ProtNLM"/>
    </source>
</evidence>
<proteinExistence type="predicted"/>
<accession>A0ABX8W9Q1</accession>